<evidence type="ECO:0000259" key="1">
    <source>
        <dbReference type="Pfam" id="PF01548"/>
    </source>
</evidence>
<dbReference type="PANTHER" id="PTHR33055:SF3">
    <property type="entry name" value="PUTATIVE TRANSPOSASE FOR IS117-RELATED"/>
    <property type="match status" value="1"/>
</dbReference>
<protein>
    <submittedName>
        <fullName evidence="3">IS110 family transposase</fullName>
    </submittedName>
</protein>
<dbReference type="InterPro" id="IPR047650">
    <property type="entry name" value="Transpos_IS110"/>
</dbReference>
<accession>A0ABP8UWV3</accession>
<gene>
    <name evidence="3" type="ORF">GCM10023196_107320</name>
</gene>
<dbReference type="Proteomes" id="UP001501442">
    <property type="component" value="Unassembled WGS sequence"/>
</dbReference>
<evidence type="ECO:0000259" key="2">
    <source>
        <dbReference type="Pfam" id="PF02371"/>
    </source>
</evidence>
<dbReference type="Pfam" id="PF01548">
    <property type="entry name" value="DEDD_Tnp_IS110"/>
    <property type="match status" value="1"/>
</dbReference>
<dbReference type="RefSeq" id="WP_425551344.1">
    <property type="nucleotide sequence ID" value="NZ_BAABHK010000036.1"/>
</dbReference>
<name>A0ABP8UWV3_9ACTN</name>
<evidence type="ECO:0000313" key="4">
    <source>
        <dbReference type="Proteomes" id="UP001501442"/>
    </source>
</evidence>
<dbReference type="EMBL" id="BAABHK010000036">
    <property type="protein sequence ID" value="GAA4640718.1"/>
    <property type="molecule type" value="Genomic_DNA"/>
</dbReference>
<organism evidence="3 4">
    <name type="scientific">Actinoallomurus vinaceus</name>
    <dbReference type="NCBI Taxonomy" id="1080074"/>
    <lineage>
        <taxon>Bacteria</taxon>
        <taxon>Bacillati</taxon>
        <taxon>Actinomycetota</taxon>
        <taxon>Actinomycetes</taxon>
        <taxon>Streptosporangiales</taxon>
        <taxon>Thermomonosporaceae</taxon>
        <taxon>Actinoallomurus</taxon>
    </lineage>
</organism>
<dbReference type="InterPro" id="IPR002525">
    <property type="entry name" value="Transp_IS110-like_N"/>
</dbReference>
<feature type="domain" description="Transposase IS116/IS110/IS902 C-terminal" evidence="2">
    <location>
        <begin position="267"/>
        <end position="352"/>
    </location>
</feature>
<sequence length="403" mass="44647">MQQVWAGVDIGKTHHHAVVIDPDGSRLLSRRVANDEAVLLELISEVSALADKVTWAIDVRTGGAALLVTLLLTGDHKVFYLSGRMVNRAADGYRGEGKTDARDAAIIADQARIRRDLRPLRANSELISELRMLVAHRRDLVADRTRIINRLRAQLLNICPALERVLDLANKGPLILLTGFQAPTEIRQTTAEKLTSWLRKNGVRKSAAALANRVMQAACSQTTTLPGEHIAARLVAALAHTVLNLTEQIEHTEALIEDRFGRHELAEVITSMPGIGILLGAEFLAATGGDMTAFASADHLAGYAGLAPAPHDSGRISGNHHRPRRYNRDLNRVFYTSALISIRNAAESRAFYDRKRAEGKHHTQAVLALARRRVNVLWALIRDRRYYQPERPSHQGRMILVRP</sequence>
<dbReference type="InterPro" id="IPR003346">
    <property type="entry name" value="Transposase_20"/>
</dbReference>
<comment type="caution">
    <text evidence="3">The sequence shown here is derived from an EMBL/GenBank/DDBJ whole genome shotgun (WGS) entry which is preliminary data.</text>
</comment>
<reference evidence="4" key="1">
    <citation type="journal article" date="2019" name="Int. J. Syst. Evol. Microbiol.">
        <title>The Global Catalogue of Microorganisms (GCM) 10K type strain sequencing project: providing services to taxonomists for standard genome sequencing and annotation.</title>
        <authorList>
            <consortium name="The Broad Institute Genomics Platform"/>
            <consortium name="The Broad Institute Genome Sequencing Center for Infectious Disease"/>
            <person name="Wu L."/>
            <person name="Ma J."/>
        </authorList>
    </citation>
    <scope>NUCLEOTIDE SEQUENCE [LARGE SCALE GENOMIC DNA]</scope>
    <source>
        <strain evidence="4">JCM 17939</strain>
    </source>
</reference>
<keyword evidence="4" id="KW-1185">Reference proteome</keyword>
<feature type="domain" description="Transposase IS110-like N-terminal" evidence="1">
    <location>
        <begin position="6"/>
        <end position="160"/>
    </location>
</feature>
<proteinExistence type="predicted"/>
<dbReference type="PANTHER" id="PTHR33055">
    <property type="entry name" value="TRANSPOSASE FOR INSERTION SEQUENCE ELEMENT IS1111A"/>
    <property type="match status" value="1"/>
</dbReference>
<dbReference type="Pfam" id="PF02371">
    <property type="entry name" value="Transposase_20"/>
    <property type="match status" value="1"/>
</dbReference>
<dbReference type="NCBIfam" id="NF033542">
    <property type="entry name" value="transpos_IS110"/>
    <property type="match status" value="1"/>
</dbReference>
<evidence type="ECO:0000313" key="3">
    <source>
        <dbReference type="EMBL" id="GAA4640718.1"/>
    </source>
</evidence>